<feature type="transmembrane region" description="Helical" evidence="10">
    <location>
        <begin position="369"/>
        <end position="398"/>
    </location>
</feature>
<dbReference type="InterPro" id="IPR017452">
    <property type="entry name" value="GPCR_Rhodpsn_7TM"/>
</dbReference>
<feature type="transmembrane region" description="Helical" evidence="10">
    <location>
        <begin position="419"/>
        <end position="438"/>
    </location>
</feature>
<feature type="domain" description="G-protein coupled receptors family 1 profile" evidence="11">
    <location>
        <begin position="38"/>
        <end position="312"/>
    </location>
</feature>
<comment type="similarity">
    <text evidence="9">Belongs to the G-protein coupled receptor 1 family.</text>
</comment>
<dbReference type="Gene3D" id="1.20.1070.10">
    <property type="entry name" value="Rhodopsin 7-helix transmembrane proteins"/>
    <property type="match status" value="2"/>
</dbReference>
<keyword evidence="3 9" id="KW-0812">Transmembrane</keyword>
<evidence type="ECO:0000256" key="4">
    <source>
        <dbReference type="ARBA" id="ARBA00022989"/>
    </source>
</evidence>
<keyword evidence="6 10" id="KW-0472">Membrane</keyword>
<feature type="transmembrane region" description="Helical" evidence="10">
    <location>
        <begin position="26"/>
        <end position="47"/>
    </location>
</feature>
<feature type="transmembrane region" description="Helical" evidence="10">
    <location>
        <begin position="94"/>
        <end position="117"/>
    </location>
</feature>
<evidence type="ECO:0000313" key="13">
    <source>
        <dbReference type="Proteomes" id="UP001159405"/>
    </source>
</evidence>
<keyword evidence="4 10" id="KW-1133">Transmembrane helix</keyword>
<gene>
    <name evidence="12" type="ORF">PLOB_00009785</name>
</gene>
<organism evidence="12 13">
    <name type="scientific">Porites lobata</name>
    <dbReference type="NCBI Taxonomy" id="104759"/>
    <lineage>
        <taxon>Eukaryota</taxon>
        <taxon>Metazoa</taxon>
        <taxon>Cnidaria</taxon>
        <taxon>Anthozoa</taxon>
        <taxon>Hexacorallia</taxon>
        <taxon>Scleractinia</taxon>
        <taxon>Fungiina</taxon>
        <taxon>Poritidae</taxon>
        <taxon>Porites</taxon>
    </lineage>
</organism>
<sequence>MNPSEGNDTTLPNPGESTHNSLGYRIAEYVIIILGFSANSFICFAFAYYRRIRTVNNYFVVNLAISDMMLLLVLCIWEATQANLKTLREVTEYMLFLTIFEVFCSTASIVSLTVLSYDRFLSVTKPLHYTTFITGRKALLVIAYIWFHSAVIALLGLTSELPNKEVFKFGYTPLLAFCNLLLPLAITLYCYIKIFLIASRHLRHNPHQNQGANETANILTKNLKIAFHILVLVAPLLMFWTAFYTISVVEIYCRKCIFCKNCITTLQDWIISNMGSILGSAMNITRTTPTNTSTTATASMAVITTSLSIVIIGLAGNGLIVYAYIRFRQLQTITNYFILNLAVTDLLLVAGLALWVMKDLYGDPSDRVLPIVVVNIDVLCFSASMLSLTAASVDRYLAVTRPLRYEQLITRSRARKATLLIWVYSLIMFGLGVARYLMEKRVFDTVFMTTLTITSFGIPALAMIFAHLSICRCAWNAKKRSRDTHDLSRRRSKDIAKGIKLSFNTLVILVPMVMAWGVFYMITVLEAHCATCRANFPEAFSVTVGLLPHAAAAIDPIVYILVTRDLRRRLCKCFS</sequence>
<evidence type="ECO:0000313" key="12">
    <source>
        <dbReference type="EMBL" id="CAH3047181.1"/>
    </source>
</evidence>
<evidence type="ECO:0000256" key="7">
    <source>
        <dbReference type="ARBA" id="ARBA00023170"/>
    </source>
</evidence>
<keyword evidence="5 9" id="KW-0297">G-protein coupled receptor</keyword>
<keyword evidence="2" id="KW-1003">Cell membrane</keyword>
<proteinExistence type="inferred from homology"/>
<feature type="transmembrane region" description="Helical" evidence="10">
    <location>
        <begin position="539"/>
        <end position="562"/>
    </location>
</feature>
<protein>
    <recommendedName>
        <fullName evidence="11">G-protein coupled receptors family 1 profile domain-containing protein</fullName>
    </recommendedName>
</protein>
<feature type="transmembrane region" description="Helical" evidence="10">
    <location>
        <begin position="337"/>
        <end position="357"/>
    </location>
</feature>
<accession>A0ABN8NBE7</accession>
<comment type="subcellular location">
    <subcellularLocation>
        <location evidence="1">Cell membrane</location>
        <topology evidence="1">Multi-pass membrane protein</topology>
    </subcellularLocation>
</comment>
<feature type="transmembrane region" description="Helical" evidence="10">
    <location>
        <begin position="138"/>
        <end position="157"/>
    </location>
</feature>
<feature type="transmembrane region" description="Helical" evidence="10">
    <location>
        <begin position="300"/>
        <end position="325"/>
    </location>
</feature>
<feature type="domain" description="G-protein coupled receptors family 1 profile" evidence="11">
    <location>
        <begin position="316"/>
        <end position="559"/>
    </location>
</feature>
<evidence type="ECO:0000256" key="9">
    <source>
        <dbReference type="RuleBase" id="RU000688"/>
    </source>
</evidence>
<name>A0ABN8NBE7_9CNID</name>
<feature type="transmembrane region" description="Helical" evidence="10">
    <location>
        <begin position="458"/>
        <end position="477"/>
    </location>
</feature>
<evidence type="ECO:0000256" key="3">
    <source>
        <dbReference type="ARBA" id="ARBA00022692"/>
    </source>
</evidence>
<feature type="transmembrane region" description="Helical" evidence="10">
    <location>
        <begin position="169"/>
        <end position="192"/>
    </location>
</feature>
<evidence type="ECO:0000256" key="8">
    <source>
        <dbReference type="ARBA" id="ARBA00023224"/>
    </source>
</evidence>
<keyword evidence="7 9" id="KW-0675">Receptor</keyword>
<evidence type="ECO:0000256" key="2">
    <source>
        <dbReference type="ARBA" id="ARBA00022475"/>
    </source>
</evidence>
<dbReference type="Pfam" id="PF00001">
    <property type="entry name" value="7tm_1"/>
    <property type="match status" value="2"/>
</dbReference>
<dbReference type="SMART" id="SM01381">
    <property type="entry name" value="7TM_GPCR_Srsx"/>
    <property type="match status" value="1"/>
</dbReference>
<evidence type="ECO:0000256" key="5">
    <source>
        <dbReference type="ARBA" id="ARBA00023040"/>
    </source>
</evidence>
<keyword evidence="8 9" id="KW-0807">Transducer</keyword>
<feature type="transmembrane region" description="Helical" evidence="10">
    <location>
        <begin position="59"/>
        <end position="79"/>
    </location>
</feature>
<dbReference type="SUPFAM" id="SSF81321">
    <property type="entry name" value="Family A G protein-coupled receptor-like"/>
    <property type="match status" value="2"/>
</dbReference>
<keyword evidence="13" id="KW-1185">Reference proteome</keyword>
<dbReference type="PANTHER" id="PTHR24247">
    <property type="entry name" value="5-HYDROXYTRYPTAMINE RECEPTOR"/>
    <property type="match status" value="1"/>
</dbReference>
<dbReference type="InterPro" id="IPR000276">
    <property type="entry name" value="GPCR_Rhodpsn"/>
</dbReference>
<comment type="caution">
    <text evidence="12">The sequence shown here is derived from an EMBL/GenBank/DDBJ whole genome shotgun (WGS) entry which is preliminary data.</text>
</comment>
<evidence type="ECO:0000256" key="1">
    <source>
        <dbReference type="ARBA" id="ARBA00004651"/>
    </source>
</evidence>
<evidence type="ECO:0000256" key="10">
    <source>
        <dbReference type="SAM" id="Phobius"/>
    </source>
</evidence>
<feature type="transmembrane region" description="Helical" evidence="10">
    <location>
        <begin position="225"/>
        <end position="246"/>
    </location>
</feature>
<dbReference type="PROSITE" id="PS50262">
    <property type="entry name" value="G_PROTEIN_RECEP_F1_2"/>
    <property type="match status" value="2"/>
</dbReference>
<dbReference type="PROSITE" id="PS00237">
    <property type="entry name" value="G_PROTEIN_RECEP_F1_1"/>
    <property type="match status" value="1"/>
</dbReference>
<reference evidence="12 13" key="1">
    <citation type="submission" date="2022-05" db="EMBL/GenBank/DDBJ databases">
        <authorList>
            <consortium name="Genoscope - CEA"/>
            <person name="William W."/>
        </authorList>
    </citation>
    <scope>NUCLEOTIDE SEQUENCE [LARGE SCALE GENOMIC DNA]</scope>
</reference>
<feature type="transmembrane region" description="Helical" evidence="10">
    <location>
        <begin position="498"/>
        <end position="519"/>
    </location>
</feature>
<evidence type="ECO:0000259" key="11">
    <source>
        <dbReference type="PROSITE" id="PS50262"/>
    </source>
</evidence>
<dbReference type="Proteomes" id="UP001159405">
    <property type="component" value="Unassembled WGS sequence"/>
</dbReference>
<dbReference type="PRINTS" id="PR00237">
    <property type="entry name" value="GPCRRHODOPSN"/>
</dbReference>
<evidence type="ECO:0000256" key="6">
    <source>
        <dbReference type="ARBA" id="ARBA00023136"/>
    </source>
</evidence>
<dbReference type="EMBL" id="CALNXK010000015">
    <property type="protein sequence ID" value="CAH3047181.1"/>
    <property type="molecule type" value="Genomic_DNA"/>
</dbReference>